<gene>
    <name evidence="1" type="ORF">A2786_05290</name>
</gene>
<evidence type="ECO:0000313" key="2">
    <source>
        <dbReference type="Proteomes" id="UP000179233"/>
    </source>
</evidence>
<accession>A0A1G1VU82</accession>
<organism evidence="1 2">
    <name type="scientific">Candidatus Chisholmbacteria bacterium RIFCSPHIGHO2_01_FULL_52_32</name>
    <dbReference type="NCBI Taxonomy" id="1797591"/>
    <lineage>
        <taxon>Bacteria</taxon>
        <taxon>Candidatus Chisholmiibacteriota</taxon>
    </lineage>
</organism>
<dbReference type="Proteomes" id="UP000179233">
    <property type="component" value="Unassembled WGS sequence"/>
</dbReference>
<comment type="caution">
    <text evidence="1">The sequence shown here is derived from an EMBL/GenBank/DDBJ whole genome shotgun (WGS) entry which is preliminary data.</text>
</comment>
<reference evidence="1 2" key="1">
    <citation type="journal article" date="2016" name="Nat. Commun.">
        <title>Thousands of microbial genomes shed light on interconnected biogeochemical processes in an aquifer system.</title>
        <authorList>
            <person name="Anantharaman K."/>
            <person name="Brown C.T."/>
            <person name="Hug L.A."/>
            <person name="Sharon I."/>
            <person name="Castelle C.J."/>
            <person name="Probst A.J."/>
            <person name="Thomas B.C."/>
            <person name="Singh A."/>
            <person name="Wilkins M.J."/>
            <person name="Karaoz U."/>
            <person name="Brodie E.L."/>
            <person name="Williams K.H."/>
            <person name="Hubbard S.S."/>
            <person name="Banfield J.F."/>
        </authorList>
    </citation>
    <scope>NUCLEOTIDE SEQUENCE [LARGE SCALE GENOMIC DNA]</scope>
</reference>
<proteinExistence type="predicted"/>
<dbReference type="EMBL" id="MHCJ01000003">
    <property type="protein sequence ID" value="OGY18874.1"/>
    <property type="molecule type" value="Genomic_DNA"/>
</dbReference>
<sequence length="63" mass="7608">MPIRVVGNQDRRRIPERKERVKEGWMLRKDENQIENHYNQTAIKPIVPSPEKEARIDLHFSEK</sequence>
<protein>
    <submittedName>
        <fullName evidence="1">Uncharacterized protein</fullName>
    </submittedName>
</protein>
<name>A0A1G1VU82_9BACT</name>
<dbReference type="AlphaFoldDB" id="A0A1G1VU82"/>
<evidence type="ECO:0000313" key="1">
    <source>
        <dbReference type="EMBL" id="OGY18874.1"/>
    </source>
</evidence>